<feature type="domain" description="IPT/TIG" evidence="3">
    <location>
        <begin position="138"/>
        <end position="212"/>
    </location>
</feature>
<sequence>MSKQALMVLFAAVIVFYSCAKDGEDEVSGGLENRDPEVETLDAIRRDENRLITLSGKANSNNNNIDDHGFDFARDSLFSKDKQSSNLGELTSDGTYQSPVEELLQDNGRYYFRAFIAYQNQQKYGSVKSFIYNNGLAPSIDSVSSRYGHLGDTLTFYGKQFNDNISNIKVSFSSYYSEVLTASDSVLTCVIPNFTQGKKPIIALENSNGISNFSDFELYTPQIETVDPIEAVAGDTITLSGNHFDTRLSGNRLSVGGVPSEIVDAERTTLKFVVPQELASQSESIKLMAQNQEITYSENLRLAAPEINSFSPETATFGDQIKITGNNFARLASANKVYFGEVEAKVVNAEKDELIVIVPDDLEMSTELLKIEAQFQVDISETPFNLTPPQISFVPNEFYANSELNIEGAYFHPDPNKNLILFEETEARIISGDRNSLTVTAPWGPYPRRKTKVKIKLLDLEVEYDIDLTLLDKWIMVSDSLPFYYYRSLNNAAVAQGSVFIIARDKDNSSGGYFLWKLTFDDLTWEKSALPFDLKWSGKLVSNDQNLYVYTATAENEFWEYDPLTEIWTKKGSFIGNRRDYPAQFSINEDIYIGIGSDFEPYTNIAYTDFYKYIPGTDSWVQISDLPLDEWGGKHRTETANFSVGGIGYITGGARNTGDYDSWSFNPATDTWTQIADFPYAASYTVGFALNGSGYVTGTGYSGKESWRYDISTNSWIQSDDIGRPRGGHFSFVLNGRAYVGGSGWPVGSGADAAQFELFEYVPD</sequence>
<dbReference type="InterPro" id="IPR013783">
    <property type="entry name" value="Ig-like_fold"/>
</dbReference>
<feature type="signal peptide" evidence="2">
    <location>
        <begin position="1"/>
        <end position="20"/>
    </location>
</feature>
<evidence type="ECO:0000256" key="1">
    <source>
        <dbReference type="ARBA" id="ARBA00022729"/>
    </source>
</evidence>
<organism evidence="4 5">
    <name type="scientific">Poritiphilus flavus</name>
    <dbReference type="NCBI Taxonomy" id="2697053"/>
    <lineage>
        <taxon>Bacteria</taxon>
        <taxon>Pseudomonadati</taxon>
        <taxon>Bacteroidota</taxon>
        <taxon>Flavobacteriia</taxon>
        <taxon>Flavobacteriales</taxon>
        <taxon>Flavobacteriaceae</taxon>
        <taxon>Poritiphilus</taxon>
    </lineage>
</organism>
<dbReference type="Gene3D" id="2.60.40.10">
    <property type="entry name" value="Immunoglobulins"/>
    <property type="match status" value="4"/>
</dbReference>
<dbReference type="PROSITE" id="PS51257">
    <property type="entry name" value="PROKAR_LIPOPROTEIN"/>
    <property type="match status" value="1"/>
</dbReference>
<dbReference type="InterPro" id="IPR052387">
    <property type="entry name" value="Fibrocystin"/>
</dbReference>
<dbReference type="RefSeq" id="WP_161433333.1">
    <property type="nucleotide sequence ID" value="NZ_WXYO01000001.1"/>
</dbReference>
<name>A0A6L9E7W1_9FLAO</name>
<evidence type="ECO:0000256" key="2">
    <source>
        <dbReference type="SAM" id="SignalP"/>
    </source>
</evidence>
<feature type="domain" description="IPT/TIG" evidence="3">
    <location>
        <begin position="221"/>
        <end position="293"/>
    </location>
</feature>
<comment type="caution">
    <text evidence="4">The sequence shown here is derived from an EMBL/GenBank/DDBJ whole genome shotgun (WGS) entry which is preliminary data.</text>
</comment>
<protein>
    <recommendedName>
        <fullName evidence="3">IPT/TIG domain-containing protein</fullName>
    </recommendedName>
</protein>
<dbReference type="InterPro" id="IPR015915">
    <property type="entry name" value="Kelch-typ_b-propeller"/>
</dbReference>
<keyword evidence="5" id="KW-1185">Reference proteome</keyword>
<feature type="domain" description="IPT/TIG" evidence="3">
    <location>
        <begin position="305"/>
        <end position="362"/>
    </location>
</feature>
<dbReference type="InterPro" id="IPR014756">
    <property type="entry name" value="Ig_E-set"/>
</dbReference>
<dbReference type="SUPFAM" id="SSF117281">
    <property type="entry name" value="Kelch motif"/>
    <property type="match status" value="1"/>
</dbReference>
<dbReference type="CDD" id="cd00603">
    <property type="entry name" value="IPT_PCSR"/>
    <property type="match status" value="1"/>
</dbReference>
<dbReference type="Proteomes" id="UP000475249">
    <property type="component" value="Unassembled WGS sequence"/>
</dbReference>
<proteinExistence type="predicted"/>
<dbReference type="SUPFAM" id="SSF81296">
    <property type="entry name" value="E set domains"/>
    <property type="match status" value="3"/>
</dbReference>
<dbReference type="PANTHER" id="PTHR46769:SF2">
    <property type="entry name" value="FIBROCYSTIN-L ISOFORM 2 PRECURSOR-RELATED"/>
    <property type="match status" value="1"/>
</dbReference>
<dbReference type="EMBL" id="WXYO01000001">
    <property type="protein sequence ID" value="NAS10529.1"/>
    <property type="molecule type" value="Genomic_DNA"/>
</dbReference>
<reference evidence="4 5" key="1">
    <citation type="submission" date="2020-01" db="EMBL/GenBank/DDBJ databases">
        <title>Bacteria diversity of Porities sp.</title>
        <authorList>
            <person name="Wang G."/>
        </authorList>
    </citation>
    <scope>NUCLEOTIDE SEQUENCE [LARGE SCALE GENOMIC DNA]</scope>
    <source>
        <strain evidence="4 5">R33</strain>
    </source>
</reference>
<evidence type="ECO:0000313" key="4">
    <source>
        <dbReference type="EMBL" id="NAS10529.1"/>
    </source>
</evidence>
<accession>A0A6L9E7W1</accession>
<evidence type="ECO:0000313" key="5">
    <source>
        <dbReference type="Proteomes" id="UP000475249"/>
    </source>
</evidence>
<dbReference type="InterPro" id="IPR002909">
    <property type="entry name" value="IPT_dom"/>
</dbReference>
<feature type="chain" id="PRO_5026663122" description="IPT/TIG domain-containing protein" evidence="2">
    <location>
        <begin position="21"/>
        <end position="764"/>
    </location>
</feature>
<dbReference type="AlphaFoldDB" id="A0A6L9E7W1"/>
<dbReference type="Pfam" id="PF01833">
    <property type="entry name" value="TIG"/>
    <property type="match status" value="3"/>
</dbReference>
<dbReference type="PANTHER" id="PTHR46769">
    <property type="entry name" value="POLYCYSTIC KIDNEY AND HEPATIC DISEASE 1 (AUTOSOMAL RECESSIVE)-LIKE 1"/>
    <property type="match status" value="1"/>
</dbReference>
<dbReference type="Gene3D" id="2.120.10.80">
    <property type="entry name" value="Kelch-type beta propeller"/>
    <property type="match status" value="1"/>
</dbReference>
<gene>
    <name evidence="4" type="ORF">GTQ38_00850</name>
</gene>
<evidence type="ECO:0000259" key="3">
    <source>
        <dbReference type="Pfam" id="PF01833"/>
    </source>
</evidence>
<keyword evidence="1 2" id="KW-0732">Signal</keyword>